<evidence type="ECO:0008006" key="12">
    <source>
        <dbReference type="Google" id="ProtNLM"/>
    </source>
</evidence>
<keyword evidence="5 8" id="KW-1133">Transmembrane helix</keyword>
<feature type="transmembrane region" description="Helical" evidence="8">
    <location>
        <begin position="161"/>
        <end position="181"/>
    </location>
</feature>
<sequence>MNVRNRRFVVPLVACLLFAIGVTFAAVRTVTRYQTPGSTNPATQGMCDFHNGLYFPATALLAGKSPYGQQYADEYPVSRQIPFFSPVILVLHAPLTFLPLPVADVLFFALSVVLVIVLATLCVNAAGVGSRTGGAAGAGGRLTWIASISAAIMFSRSGHISLYNGYFTIELALATIAAIHFAKDRPVVAAVALTLVSAKPTFILPLGFLMLARGNYKALALGATISLLGAGLPMTYLAYHEGIRATGSIDMAAGFDKIVDDIGSAQQVHMQTQDESPVDSWTRLDALATVCKWTGSDPGQIVHLAVMMLILAWPMLILFYRSRRGLDDGVAGGTGCLMLVTLLTSLYHQSYDAMIVVAPTVGLLLACTDFWRSVSPSTRGVLGALMVFPAFNYLSTRSFLTRLDLGEVGFGVITSLSGVALMIAWAVICVLFTRYSIGRWPAR</sequence>
<evidence type="ECO:0000313" key="10">
    <source>
        <dbReference type="EMBL" id="QDV83231.1"/>
    </source>
</evidence>
<evidence type="ECO:0000256" key="5">
    <source>
        <dbReference type="ARBA" id="ARBA00022989"/>
    </source>
</evidence>
<feature type="transmembrane region" description="Helical" evidence="8">
    <location>
        <begin position="353"/>
        <end position="371"/>
    </location>
</feature>
<dbReference type="Pfam" id="PF09594">
    <property type="entry name" value="GT87"/>
    <property type="match status" value="1"/>
</dbReference>
<keyword evidence="6 8" id="KW-0472">Membrane</keyword>
<evidence type="ECO:0000256" key="6">
    <source>
        <dbReference type="ARBA" id="ARBA00023136"/>
    </source>
</evidence>
<feature type="chain" id="PRO_5045540557" description="DUF2029 domain-containing protein" evidence="9">
    <location>
        <begin position="26"/>
        <end position="443"/>
    </location>
</feature>
<keyword evidence="3" id="KW-0808">Transferase</keyword>
<keyword evidence="11" id="KW-1185">Reference proteome</keyword>
<keyword evidence="4 8" id="KW-0812">Transmembrane</keyword>
<gene>
    <name evidence="10" type="ORF">TBK1r_21670</name>
</gene>
<evidence type="ECO:0000313" key="11">
    <source>
        <dbReference type="Proteomes" id="UP000318081"/>
    </source>
</evidence>
<evidence type="ECO:0000256" key="2">
    <source>
        <dbReference type="ARBA" id="ARBA00022475"/>
    </source>
</evidence>
<protein>
    <recommendedName>
        <fullName evidence="12">DUF2029 domain-containing protein</fullName>
    </recommendedName>
</protein>
<feature type="transmembrane region" description="Helical" evidence="8">
    <location>
        <begin position="218"/>
        <end position="239"/>
    </location>
</feature>
<evidence type="ECO:0000256" key="1">
    <source>
        <dbReference type="ARBA" id="ARBA00004651"/>
    </source>
</evidence>
<accession>A0ABX5XN32</accession>
<dbReference type="Proteomes" id="UP000318081">
    <property type="component" value="Chromosome"/>
</dbReference>
<evidence type="ECO:0000256" key="7">
    <source>
        <dbReference type="ARBA" id="ARBA00024033"/>
    </source>
</evidence>
<feature type="signal peptide" evidence="9">
    <location>
        <begin position="1"/>
        <end position="25"/>
    </location>
</feature>
<comment type="similarity">
    <text evidence="7">Belongs to the glycosyltransferase 87 family.</text>
</comment>
<feature type="transmembrane region" description="Helical" evidence="8">
    <location>
        <begin position="187"/>
        <end position="211"/>
    </location>
</feature>
<evidence type="ECO:0000256" key="9">
    <source>
        <dbReference type="SAM" id="SignalP"/>
    </source>
</evidence>
<reference evidence="10 11" key="1">
    <citation type="submission" date="2019-02" db="EMBL/GenBank/DDBJ databases">
        <title>Deep-cultivation of Planctomycetes and their phenomic and genomic characterization uncovers novel biology.</title>
        <authorList>
            <person name="Wiegand S."/>
            <person name="Jogler M."/>
            <person name="Boedeker C."/>
            <person name="Pinto D."/>
            <person name="Vollmers J."/>
            <person name="Rivas-Marin E."/>
            <person name="Kohn T."/>
            <person name="Peeters S.H."/>
            <person name="Heuer A."/>
            <person name="Rast P."/>
            <person name="Oberbeckmann S."/>
            <person name="Bunk B."/>
            <person name="Jeske O."/>
            <person name="Meyerdierks A."/>
            <person name="Storesund J.E."/>
            <person name="Kallscheuer N."/>
            <person name="Luecker S."/>
            <person name="Lage O.M."/>
            <person name="Pohl T."/>
            <person name="Merkel B.J."/>
            <person name="Hornburger P."/>
            <person name="Mueller R.-W."/>
            <person name="Bruemmer F."/>
            <person name="Labrenz M."/>
            <person name="Spormann A.M."/>
            <person name="Op den Camp H."/>
            <person name="Overmann J."/>
            <person name="Amann R."/>
            <person name="Jetten M.S.M."/>
            <person name="Mascher T."/>
            <person name="Medema M.H."/>
            <person name="Devos D.P."/>
            <person name="Kaster A.-K."/>
            <person name="Ovreas L."/>
            <person name="Rohde M."/>
            <person name="Galperin M.Y."/>
            <person name="Jogler C."/>
        </authorList>
    </citation>
    <scope>NUCLEOTIDE SEQUENCE [LARGE SCALE GENOMIC DNA]</scope>
    <source>
        <strain evidence="10 11">TBK1r</strain>
    </source>
</reference>
<proteinExistence type="inferred from homology"/>
<feature type="transmembrane region" description="Helical" evidence="8">
    <location>
        <begin position="301"/>
        <end position="320"/>
    </location>
</feature>
<evidence type="ECO:0000256" key="4">
    <source>
        <dbReference type="ARBA" id="ARBA00022692"/>
    </source>
</evidence>
<feature type="transmembrane region" description="Helical" evidence="8">
    <location>
        <begin position="105"/>
        <end position="128"/>
    </location>
</feature>
<comment type="subcellular location">
    <subcellularLocation>
        <location evidence="1">Cell membrane</location>
        <topology evidence="1">Multi-pass membrane protein</topology>
    </subcellularLocation>
</comment>
<evidence type="ECO:0000256" key="3">
    <source>
        <dbReference type="ARBA" id="ARBA00022679"/>
    </source>
</evidence>
<dbReference type="InterPro" id="IPR018584">
    <property type="entry name" value="GT87"/>
</dbReference>
<feature type="transmembrane region" description="Helical" evidence="8">
    <location>
        <begin position="408"/>
        <end position="433"/>
    </location>
</feature>
<evidence type="ECO:0000256" key="8">
    <source>
        <dbReference type="SAM" id="Phobius"/>
    </source>
</evidence>
<dbReference type="EMBL" id="CP036432">
    <property type="protein sequence ID" value="QDV83231.1"/>
    <property type="molecule type" value="Genomic_DNA"/>
</dbReference>
<feature type="transmembrane region" description="Helical" evidence="8">
    <location>
        <begin position="329"/>
        <end position="347"/>
    </location>
</feature>
<dbReference type="RefSeq" id="WP_145209783.1">
    <property type="nucleotide sequence ID" value="NZ_CP036432.1"/>
</dbReference>
<feature type="transmembrane region" description="Helical" evidence="8">
    <location>
        <begin position="378"/>
        <end position="396"/>
    </location>
</feature>
<organism evidence="10 11">
    <name type="scientific">Stieleria magnilauensis</name>
    <dbReference type="NCBI Taxonomy" id="2527963"/>
    <lineage>
        <taxon>Bacteria</taxon>
        <taxon>Pseudomonadati</taxon>
        <taxon>Planctomycetota</taxon>
        <taxon>Planctomycetia</taxon>
        <taxon>Pirellulales</taxon>
        <taxon>Pirellulaceae</taxon>
        <taxon>Stieleria</taxon>
    </lineage>
</organism>
<keyword evidence="9" id="KW-0732">Signal</keyword>
<keyword evidence="2" id="KW-1003">Cell membrane</keyword>
<name>A0ABX5XN32_9BACT</name>